<reference evidence="11 12" key="1">
    <citation type="submission" date="2018-06" db="EMBL/GenBank/DDBJ databases">
        <title>Marinomonas sp. YLB-05 draft genome sequence.</title>
        <authorList>
            <person name="Yu L."/>
            <person name="Tang X."/>
        </authorList>
    </citation>
    <scope>NUCLEOTIDE SEQUENCE [LARGE SCALE GENOMIC DNA]</scope>
    <source>
        <strain evidence="11 12">YLB-05</strain>
    </source>
</reference>
<dbReference type="InterPro" id="IPR050368">
    <property type="entry name" value="ClC-type_chloride_channel"/>
</dbReference>
<feature type="transmembrane region" description="Helical" evidence="10">
    <location>
        <begin position="124"/>
        <end position="148"/>
    </location>
</feature>
<evidence type="ECO:0000256" key="1">
    <source>
        <dbReference type="ARBA" id="ARBA00004141"/>
    </source>
</evidence>
<keyword evidence="4 10" id="KW-1133">Transmembrane helix</keyword>
<dbReference type="Pfam" id="PF00654">
    <property type="entry name" value="Voltage_CLC"/>
    <property type="match status" value="1"/>
</dbReference>
<dbReference type="GO" id="GO:0005254">
    <property type="term" value="F:chloride channel activity"/>
    <property type="evidence" value="ECO:0007669"/>
    <property type="project" value="UniProtKB-KW"/>
</dbReference>
<evidence type="ECO:0000256" key="10">
    <source>
        <dbReference type="SAM" id="Phobius"/>
    </source>
</evidence>
<feature type="transmembrane region" description="Helical" evidence="10">
    <location>
        <begin position="328"/>
        <end position="350"/>
    </location>
</feature>
<dbReference type="PANTHER" id="PTHR43427">
    <property type="entry name" value="CHLORIDE CHANNEL PROTEIN CLC-E"/>
    <property type="match status" value="1"/>
</dbReference>
<name>A0A370U4J7_9GAMM</name>
<feature type="transmembrane region" description="Helical" evidence="10">
    <location>
        <begin position="362"/>
        <end position="380"/>
    </location>
</feature>
<keyword evidence="3 10" id="KW-0812">Transmembrane</keyword>
<evidence type="ECO:0000256" key="3">
    <source>
        <dbReference type="ARBA" id="ARBA00022692"/>
    </source>
</evidence>
<keyword evidence="12" id="KW-1185">Reference proteome</keyword>
<evidence type="ECO:0000256" key="9">
    <source>
        <dbReference type="ARBA" id="ARBA00023303"/>
    </source>
</evidence>
<dbReference type="OrthoDB" id="9767361at2"/>
<comment type="caution">
    <text evidence="11">The sequence shown here is derived from an EMBL/GenBank/DDBJ whole genome shotgun (WGS) entry which is preliminary data.</text>
</comment>
<evidence type="ECO:0000256" key="6">
    <source>
        <dbReference type="ARBA" id="ARBA00023136"/>
    </source>
</evidence>
<feature type="transmembrane region" description="Helical" evidence="10">
    <location>
        <begin position="30"/>
        <end position="48"/>
    </location>
</feature>
<keyword evidence="7" id="KW-0869">Chloride channel</keyword>
<evidence type="ECO:0000256" key="5">
    <source>
        <dbReference type="ARBA" id="ARBA00023065"/>
    </source>
</evidence>
<feature type="transmembrane region" description="Helical" evidence="10">
    <location>
        <begin position="160"/>
        <end position="180"/>
    </location>
</feature>
<keyword evidence="2" id="KW-0813">Transport</keyword>
<dbReference type="EMBL" id="QKRA01000016">
    <property type="protein sequence ID" value="RDL42699.1"/>
    <property type="molecule type" value="Genomic_DNA"/>
</dbReference>
<feature type="transmembrane region" description="Helical" evidence="10">
    <location>
        <begin position="74"/>
        <end position="94"/>
    </location>
</feature>
<keyword evidence="8" id="KW-0868">Chloride</keyword>
<evidence type="ECO:0000256" key="4">
    <source>
        <dbReference type="ARBA" id="ARBA00022989"/>
    </source>
</evidence>
<dbReference type="PRINTS" id="PR00762">
    <property type="entry name" value="CLCHANNEL"/>
</dbReference>
<keyword evidence="6 10" id="KW-0472">Membrane</keyword>
<dbReference type="SUPFAM" id="SSF81340">
    <property type="entry name" value="Clc chloride channel"/>
    <property type="match status" value="1"/>
</dbReference>
<feature type="transmembrane region" description="Helical" evidence="10">
    <location>
        <begin position="298"/>
        <end position="316"/>
    </location>
</feature>
<dbReference type="Gene3D" id="1.10.3080.10">
    <property type="entry name" value="Clc chloride channel"/>
    <property type="match status" value="1"/>
</dbReference>
<evidence type="ECO:0000256" key="7">
    <source>
        <dbReference type="ARBA" id="ARBA00023173"/>
    </source>
</evidence>
<feature type="transmembrane region" description="Helical" evidence="10">
    <location>
        <begin position="270"/>
        <end position="291"/>
    </location>
</feature>
<proteinExistence type="predicted"/>
<sequence>MTALVTILQWFATSILPSHSENYEQLEPLYRFFLPVLACLILALMWHLTPNKYLKVGIPYVVERLNYHQGNLPILNAVVQFFGALVGLLGGLSIGKEGPAVHIGATFGSRLAQRFRLSHVGVDTLVACGVAGAIAAAFQTPLAGVLFAYEVIFHEYRLRLVLPVLLSVIVAMFISEGLLGRFDVFDFGMLHLPLYDIGMLAAYVLLVFTIVISSSSFYQIQRWLWRFSSTSAVVRFLFVGVVTGLVGLVVPEVLGGGYDSLNMALSGEQILIPLMVIVAAKVVLTSLSIGLGIPGGMIGPTFVIGGLIGAQVSLWVNTGMEPATEMSLFVLLGMAAMMATTFQAPLTAVVAMVEMTHTSQTIAPAIFVIVLSCTIIRILFHQDSIFVERLSALGLVSEWSPVQRVLRHHNVQTLGHKVKCFPELLHLEQARDFATNMIDYIAIQKGEEFFLVSVPEVLEQLNQLDLGPQPWLAFDAEHPSMDVLKALSGKKVGVVGASLSVPDLMRWLHEHNQQQVLVYYSSSQEYWLATSHRLHQMLFKD</sequence>
<evidence type="ECO:0000313" key="11">
    <source>
        <dbReference type="EMBL" id="RDL42699.1"/>
    </source>
</evidence>
<dbReference type="GO" id="GO:0034707">
    <property type="term" value="C:chloride channel complex"/>
    <property type="evidence" value="ECO:0007669"/>
    <property type="project" value="UniProtKB-KW"/>
</dbReference>
<evidence type="ECO:0000313" key="12">
    <source>
        <dbReference type="Proteomes" id="UP000254326"/>
    </source>
</evidence>
<organism evidence="11 12">
    <name type="scientific">Marinomonas piezotolerans</name>
    <dbReference type="NCBI Taxonomy" id="2213058"/>
    <lineage>
        <taxon>Bacteria</taxon>
        <taxon>Pseudomonadati</taxon>
        <taxon>Pseudomonadota</taxon>
        <taxon>Gammaproteobacteria</taxon>
        <taxon>Oceanospirillales</taxon>
        <taxon>Oceanospirillaceae</taxon>
        <taxon>Marinomonas</taxon>
    </lineage>
</organism>
<comment type="subcellular location">
    <subcellularLocation>
        <location evidence="1">Membrane</location>
        <topology evidence="1">Multi-pass membrane protein</topology>
    </subcellularLocation>
</comment>
<gene>
    <name evidence="11" type="ORF">DN730_18260</name>
</gene>
<dbReference type="AlphaFoldDB" id="A0A370U4J7"/>
<dbReference type="InterPro" id="IPR001807">
    <property type="entry name" value="ClC"/>
</dbReference>
<feature type="transmembrane region" description="Helical" evidence="10">
    <location>
        <begin position="232"/>
        <end position="250"/>
    </location>
</feature>
<feature type="transmembrane region" description="Helical" evidence="10">
    <location>
        <begin position="200"/>
        <end position="220"/>
    </location>
</feature>
<dbReference type="CDD" id="cd00400">
    <property type="entry name" value="Voltage_gated_ClC"/>
    <property type="match status" value="1"/>
</dbReference>
<evidence type="ECO:0000256" key="8">
    <source>
        <dbReference type="ARBA" id="ARBA00023214"/>
    </source>
</evidence>
<dbReference type="Proteomes" id="UP000254326">
    <property type="component" value="Unassembled WGS sequence"/>
</dbReference>
<keyword evidence="5" id="KW-0406">Ion transport</keyword>
<dbReference type="InterPro" id="IPR014743">
    <property type="entry name" value="Cl-channel_core"/>
</dbReference>
<evidence type="ECO:0000256" key="2">
    <source>
        <dbReference type="ARBA" id="ARBA00022448"/>
    </source>
</evidence>
<dbReference type="PANTHER" id="PTHR43427:SF6">
    <property type="entry name" value="CHLORIDE CHANNEL PROTEIN CLC-E"/>
    <property type="match status" value="1"/>
</dbReference>
<keyword evidence="9" id="KW-0407">Ion channel</keyword>
<protein>
    <submittedName>
        <fullName evidence="11">Chloride channel protein</fullName>
    </submittedName>
</protein>
<accession>A0A370U4J7</accession>